<dbReference type="InterPro" id="IPR004552">
    <property type="entry name" value="AGP_acyltrans"/>
</dbReference>
<gene>
    <name evidence="6" type="primary">plsC</name>
    <name evidence="6" type="ORF">HLUCCA11_06920</name>
</gene>
<name>A0A0N8KND8_9CYAN</name>
<dbReference type="GO" id="GO:0006654">
    <property type="term" value="P:phosphatidic acid biosynthetic process"/>
    <property type="evidence" value="ECO:0007669"/>
    <property type="project" value="TreeGrafter"/>
</dbReference>
<dbReference type="Pfam" id="PF01553">
    <property type="entry name" value="Acyltransferase"/>
    <property type="match status" value="1"/>
</dbReference>
<evidence type="ECO:0000256" key="1">
    <source>
        <dbReference type="ARBA" id="ARBA00008655"/>
    </source>
</evidence>
<dbReference type="GO" id="GO:0016020">
    <property type="term" value="C:membrane"/>
    <property type="evidence" value="ECO:0007669"/>
    <property type="project" value="InterPro"/>
</dbReference>
<dbReference type="PANTHER" id="PTHR10434:SF11">
    <property type="entry name" value="1-ACYL-SN-GLYCEROL-3-PHOSPHATE ACYLTRANSFERASE"/>
    <property type="match status" value="1"/>
</dbReference>
<accession>A0A0N8KND8</accession>
<protein>
    <recommendedName>
        <fullName evidence="4">1-acyl-sn-glycerol-3-phosphate acyltransferase</fullName>
        <ecNumber evidence="4">2.3.1.51</ecNumber>
    </recommendedName>
</protein>
<dbReference type="NCBIfam" id="TIGR00530">
    <property type="entry name" value="AGP_acyltrn"/>
    <property type="match status" value="1"/>
</dbReference>
<keyword evidence="3 4" id="KW-0012">Acyltransferase</keyword>
<dbReference type="EC" id="2.3.1.51" evidence="4"/>
<keyword evidence="2 4" id="KW-0808">Transferase</keyword>
<dbReference type="Proteomes" id="UP000050465">
    <property type="component" value="Unassembled WGS sequence"/>
</dbReference>
<proteinExistence type="inferred from homology"/>
<comment type="caution">
    <text evidence="6">The sequence shown here is derived from an EMBL/GenBank/DDBJ whole genome shotgun (WGS) entry which is preliminary data.</text>
</comment>
<evidence type="ECO:0000313" key="7">
    <source>
        <dbReference type="Proteomes" id="UP000050465"/>
    </source>
</evidence>
<dbReference type="AlphaFoldDB" id="A0A0N8KND8"/>
<dbReference type="GO" id="GO:0003841">
    <property type="term" value="F:1-acylglycerol-3-phosphate O-acyltransferase activity"/>
    <property type="evidence" value="ECO:0007669"/>
    <property type="project" value="UniProtKB-UniRule"/>
</dbReference>
<comment type="similarity">
    <text evidence="1 4">Belongs to the 1-acyl-sn-glycerol-3-phosphate acyltransferase family.</text>
</comment>
<keyword evidence="4" id="KW-0443">Lipid metabolism</keyword>
<comment type="domain">
    <text evidence="4">The HXXXXD motif is essential for acyltransferase activity and may constitute the binding site for the phosphate moiety of the glycerol-3-phosphate.</text>
</comment>
<dbReference type="EMBL" id="LJZR01000007">
    <property type="protein sequence ID" value="KPQ36258.1"/>
    <property type="molecule type" value="Genomic_DNA"/>
</dbReference>
<keyword evidence="4" id="KW-1208">Phospholipid metabolism</keyword>
<evidence type="ECO:0000313" key="6">
    <source>
        <dbReference type="EMBL" id="KPQ36258.1"/>
    </source>
</evidence>
<evidence type="ECO:0000259" key="5">
    <source>
        <dbReference type="SMART" id="SM00563"/>
    </source>
</evidence>
<comment type="catalytic activity">
    <reaction evidence="4">
        <text>a 1-acyl-sn-glycero-3-phosphate + an acyl-CoA = a 1,2-diacyl-sn-glycero-3-phosphate + CoA</text>
        <dbReference type="Rhea" id="RHEA:19709"/>
        <dbReference type="ChEBI" id="CHEBI:57287"/>
        <dbReference type="ChEBI" id="CHEBI:57970"/>
        <dbReference type="ChEBI" id="CHEBI:58342"/>
        <dbReference type="ChEBI" id="CHEBI:58608"/>
        <dbReference type="EC" id="2.3.1.51"/>
    </reaction>
</comment>
<evidence type="ECO:0000256" key="2">
    <source>
        <dbReference type="ARBA" id="ARBA00022679"/>
    </source>
</evidence>
<evidence type="ECO:0000256" key="4">
    <source>
        <dbReference type="RuleBase" id="RU361267"/>
    </source>
</evidence>
<feature type="domain" description="Phospholipid/glycerol acyltransferase" evidence="5">
    <location>
        <begin position="46"/>
        <end position="158"/>
    </location>
</feature>
<sequence>MAQNREPFVSLALYHLFKWSVVSPVLHGYLRGRIYGGKRVPKEGPLIVVANHASNFDPPLLASCMGRPVSFMAKESLFEVPVLAPAIRAYGAYPVKRGSADRSAIRAAMTQLENGWAVGIFLQGVRTPDGRVPEPKLGAALIAAKAQVPLLPVSLWGTEKILQKGSALPRPCPVTVRIGEAIAPPTTTKDKAELQAVTQRCTDEIHALHDLGR</sequence>
<reference evidence="6 7" key="1">
    <citation type="submission" date="2015-09" db="EMBL/GenBank/DDBJ databases">
        <title>Identification and resolution of microdiversity through metagenomic sequencing of parallel consortia.</title>
        <authorList>
            <person name="Nelson W.C."/>
            <person name="Romine M.F."/>
            <person name="Lindemann S.R."/>
        </authorList>
    </citation>
    <scope>NUCLEOTIDE SEQUENCE [LARGE SCALE GENOMIC DNA]</scope>
    <source>
        <strain evidence="6">Ana</strain>
    </source>
</reference>
<evidence type="ECO:0000256" key="3">
    <source>
        <dbReference type="ARBA" id="ARBA00023315"/>
    </source>
</evidence>
<dbReference type="PATRIC" id="fig|1666911.3.peg.4982"/>
<dbReference type="CDD" id="cd07989">
    <property type="entry name" value="LPLAT_AGPAT-like"/>
    <property type="match status" value="1"/>
</dbReference>
<dbReference type="SMART" id="SM00563">
    <property type="entry name" value="PlsC"/>
    <property type="match status" value="1"/>
</dbReference>
<keyword evidence="4" id="KW-0594">Phospholipid biosynthesis</keyword>
<dbReference type="SUPFAM" id="SSF69593">
    <property type="entry name" value="Glycerol-3-phosphate (1)-acyltransferase"/>
    <property type="match status" value="1"/>
</dbReference>
<organism evidence="6 7">
    <name type="scientific">Phormidesmis priestleyi Ana</name>
    <dbReference type="NCBI Taxonomy" id="1666911"/>
    <lineage>
        <taxon>Bacteria</taxon>
        <taxon>Bacillati</taxon>
        <taxon>Cyanobacteriota</taxon>
        <taxon>Cyanophyceae</taxon>
        <taxon>Leptolyngbyales</taxon>
        <taxon>Leptolyngbyaceae</taxon>
        <taxon>Phormidesmis</taxon>
    </lineage>
</organism>
<dbReference type="STRING" id="1666911.HLUCCA11_06920"/>
<keyword evidence="4" id="KW-0444">Lipid biosynthesis</keyword>
<dbReference type="PANTHER" id="PTHR10434">
    <property type="entry name" value="1-ACYL-SN-GLYCEROL-3-PHOSPHATE ACYLTRANSFERASE"/>
    <property type="match status" value="1"/>
</dbReference>
<dbReference type="InterPro" id="IPR002123">
    <property type="entry name" value="Plipid/glycerol_acylTrfase"/>
</dbReference>